<dbReference type="InterPro" id="IPR006342">
    <property type="entry name" value="FkbM_mtfrase"/>
</dbReference>
<dbReference type="Pfam" id="PF05050">
    <property type="entry name" value="Methyltransf_21"/>
    <property type="match status" value="1"/>
</dbReference>
<dbReference type="EMBL" id="VMGK01000008">
    <property type="protein sequence ID" value="TSC93066.1"/>
    <property type="molecule type" value="Genomic_DNA"/>
</dbReference>
<dbReference type="GO" id="GO:0032259">
    <property type="term" value="P:methylation"/>
    <property type="evidence" value="ECO:0007669"/>
    <property type="project" value="UniProtKB-KW"/>
</dbReference>
<evidence type="ECO:0000313" key="2">
    <source>
        <dbReference type="EMBL" id="TSC93066.1"/>
    </source>
</evidence>
<dbReference type="Proteomes" id="UP000315689">
    <property type="component" value="Unassembled WGS sequence"/>
</dbReference>
<protein>
    <submittedName>
        <fullName evidence="2">SAM dependent methyltransferase</fullName>
    </submittedName>
</protein>
<dbReference type="PANTHER" id="PTHR34203">
    <property type="entry name" value="METHYLTRANSFERASE, FKBM FAMILY PROTEIN"/>
    <property type="match status" value="1"/>
</dbReference>
<dbReference type="SUPFAM" id="SSF53335">
    <property type="entry name" value="S-adenosyl-L-methionine-dependent methyltransferases"/>
    <property type="match status" value="1"/>
</dbReference>
<organism evidence="2 3">
    <name type="scientific">Candidatus Berkelbacteria bacterium Licking1014_7</name>
    <dbReference type="NCBI Taxonomy" id="2017147"/>
    <lineage>
        <taxon>Bacteria</taxon>
        <taxon>Candidatus Berkelbacteria</taxon>
    </lineage>
</organism>
<sequence length="314" mass="36567">MNIFLKLIKVAIIKSALLTVAIKWQLLGVIKKDIKVKTRSGWLWVNTKDLGFSRDLWMLKGVREPFLTKRLEQEIKSGDTVIDIGANLGYYVLQEAKLVGQTGTIYAIEPVKENFLFLQKNINYNKLNNVRSFQLALGDKNKNGEINISQKRNWSNVKQNLSKDFKLIKKQSVRMRALDSFIKGKKMPDIIRMDVEGYEIEIIHGMERILKQKKLKIVIETHPHLVTNNARRQMFKTLRSNGFKIKWVAIEPNPEQVYLNKSIFYGKILNLFSSWRKYISDFDRSIISPTHKNVASSKRGLHILFEKNHNQICH</sequence>
<accession>A0A554LJK8</accession>
<dbReference type="GO" id="GO:0008168">
    <property type="term" value="F:methyltransferase activity"/>
    <property type="evidence" value="ECO:0007669"/>
    <property type="project" value="UniProtKB-KW"/>
</dbReference>
<proteinExistence type="predicted"/>
<dbReference type="InterPro" id="IPR029063">
    <property type="entry name" value="SAM-dependent_MTases_sf"/>
</dbReference>
<keyword evidence="2" id="KW-0808">Transferase</keyword>
<reference evidence="2 3" key="1">
    <citation type="submission" date="2017-07" db="EMBL/GenBank/DDBJ databases">
        <title>Mechanisms for carbon and nitrogen cycling indicate functional differentiation within the Candidate Phyla Radiation.</title>
        <authorList>
            <person name="Danczak R.E."/>
            <person name="Johnston M.D."/>
            <person name="Kenah C."/>
            <person name="Slattery M."/>
            <person name="Wrighton K.C."/>
            <person name="Wilkins M.J."/>
        </authorList>
    </citation>
    <scope>NUCLEOTIDE SEQUENCE [LARGE SCALE GENOMIC DNA]</scope>
    <source>
        <strain evidence="2">Licking1014_7</strain>
    </source>
</reference>
<name>A0A554LJK8_9BACT</name>
<dbReference type="InterPro" id="IPR052514">
    <property type="entry name" value="SAM-dependent_MTase"/>
</dbReference>
<evidence type="ECO:0000259" key="1">
    <source>
        <dbReference type="Pfam" id="PF05050"/>
    </source>
</evidence>
<keyword evidence="2" id="KW-0489">Methyltransferase</keyword>
<dbReference type="PANTHER" id="PTHR34203:SF15">
    <property type="entry name" value="SLL1173 PROTEIN"/>
    <property type="match status" value="1"/>
</dbReference>
<dbReference type="Gene3D" id="3.40.50.150">
    <property type="entry name" value="Vaccinia Virus protein VP39"/>
    <property type="match status" value="1"/>
</dbReference>
<dbReference type="NCBIfam" id="TIGR01444">
    <property type="entry name" value="fkbM_fam"/>
    <property type="match status" value="1"/>
</dbReference>
<comment type="caution">
    <text evidence="2">The sequence shown here is derived from an EMBL/GenBank/DDBJ whole genome shotgun (WGS) entry which is preliminary data.</text>
</comment>
<gene>
    <name evidence="2" type="ORF">CEN89_306</name>
</gene>
<evidence type="ECO:0000313" key="3">
    <source>
        <dbReference type="Proteomes" id="UP000315689"/>
    </source>
</evidence>
<feature type="domain" description="Methyltransferase FkbM" evidence="1">
    <location>
        <begin position="83"/>
        <end position="244"/>
    </location>
</feature>
<dbReference type="AlphaFoldDB" id="A0A554LJK8"/>